<keyword evidence="2" id="KW-0413">Isomerase</keyword>
<protein>
    <submittedName>
        <fullName evidence="2">Sugar phosphate isomerase/epimerase</fullName>
    </submittedName>
</protein>
<gene>
    <name evidence="2" type="ORF">Q4610_16390</name>
</gene>
<dbReference type="PANTHER" id="PTHR12110">
    <property type="entry name" value="HYDROXYPYRUVATE ISOMERASE"/>
    <property type="match status" value="1"/>
</dbReference>
<proteinExistence type="predicted"/>
<keyword evidence="3" id="KW-1185">Reference proteome</keyword>
<reference evidence="2" key="1">
    <citation type="submission" date="2023-07" db="EMBL/GenBank/DDBJ databases">
        <title>Bacterial whole genome sequence for Sphingobium sp. HBC34.</title>
        <authorList>
            <person name="Le V."/>
            <person name="Ko S.-R."/>
            <person name="Ahn C.-Y."/>
            <person name="Oh H.-M."/>
        </authorList>
    </citation>
    <scope>NUCLEOTIDE SEQUENCE</scope>
    <source>
        <strain evidence="2">HBC34</strain>
    </source>
</reference>
<dbReference type="InterPro" id="IPR050312">
    <property type="entry name" value="IolE/XylAMocC-like"/>
</dbReference>
<feature type="domain" description="Xylose isomerase-like TIM barrel" evidence="1">
    <location>
        <begin position="42"/>
        <end position="275"/>
    </location>
</feature>
<comment type="caution">
    <text evidence="2">The sequence shown here is derived from an EMBL/GenBank/DDBJ whole genome shotgun (WGS) entry which is preliminary data.</text>
</comment>
<accession>A0ABT8ZQ36</accession>
<name>A0ABT8ZQ36_9SPHN</name>
<dbReference type="InterPro" id="IPR036237">
    <property type="entry name" value="Xyl_isomerase-like_sf"/>
</dbReference>
<dbReference type="InterPro" id="IPR013022">
    <property type="entry name" value="Xyl_isomerase-like_TIM-brl"/>
</dbReference>
<dbReference type="SUPFAM" id="SSF51658">
    <property type="entry name" value="Xylose isomerase-like"/>
    <property type="match status" value="1"/>
</dbReference>
<dbReference type="RefSeq" id="WP_304537046.1">
    <property type="nucleotide sequence ID" value="NZ_JAUQOM010000010.1"/>
</dbReference>
<evidence type="ECO:0000313" key="2">
    <source>
        <dbReference type="EMBL" id="MDO7836626.1"/>
    </source>
</evidence>
<evidence type="ECO:0000313" key="3">
    <source>
        <dbReference type="Proteomes" id="UP001176471"/>
    </source>
</evidence>
<dbReference type="Pfam" id="PF01261">
    <property type="entry name" value="AP_endonuc_2"/>
    <property type="match status" value="1"/>
</dbReference>
<dbReference type="Proteomes" id="UP001176471">
    <property type="component" value="Unassembled WGS sequence"/>
</dbReference>
<dbReference type="EMBL" id="JAUQOM010000010">
    <property type="protein sequence ID" value="MDO7836626.1"/>
    <property type="molecule type" value="Genomic_DNA"/>
</dbReference>
<dbReference type="Gene3D" id="3.20.20.150">
    <property type="entry name" value="Divalent-metal-dependent TIM barrel enzymes"/>
    <property type="match status" value="1"/>
</dbReference>
<sequence length="302" mass="32640">MPSNPLMAATPRPFFRRIGKPIGLQLYTVADAIEKDLDGTLARIAKLGITDLELPGFFKRSPKDLRAAADRAGVKFTSMHLFVPGPFTTDAITLSSPPQQIADAMNALGIRNVVLPSAPTPEGFVFPKEGNLGLAVAAAMQAAGPDYWKKAADLLNERATALRPFGISLAYHNHNAEFQPLADGVRGWDIILGETDPALVRIELDVGWVAAAGIDPAAELRRLRGRVQALHVKDIKASTKPNFTMQQDPAEAGSGIQNWKTLLPAAEAAGVSHYYIEQDPPFEHERMQAVINAYAFLSKVVA</sequence>
<evidence type="ECO:0000259" key="1">
    <source>
        <dbReference type="Pfam" id="PF01261"/>
    </source>
</evidence>
<dbReference type="GO" id="GO:0016853">
    <property type="term" value="F:isomerase activity"/>
    <property type="evidence" value="ECO:0007669"/>
    <property type="project" value="UniProtKB-KW"/>
</dbReference>
<organism evidence="2 3">
    <name type="scientific">Sphingobium cyanobacteriorum</name>
    <dbReference type="NCBI Taxonomy" id="3063954"/>
    <lineage>
        <taxon>Bacteria</taxon>
        <taxon>Pseudomonadati</taxon>
        <taxon>Pseudomonadota</taxon>
        <taxon>Alphaproteobacteria</taxon>
        <taxon>Sphingomonadales</taxon>
        <taxon>Sphingomonadaceae</taxon>
        <taxon>Sphingobium</taxon>
    </lineage>
</organism>
<dbReference type="PANTHER" id="PTHR12110:SF41">
    <property type="entry name" value="INOSOSE DEHYDRATASE"/>
    <property type="match status" value="1"/>
</dbReference>